<dbReference type="GeneID" id="25378196"/>
<dbReference type="AlphaFoldDB" id="U6JQF6"/>
<feature type="compositionally biased region" description="Low complexity" evidence="1">
    <location>
        <begin position="446"/>
        <end position="462"/>
    </location>
</feature>
<reference evidence="2" key="1">
    <citation type="submission" date="2013-10" db="EMBL/GenBank/DDBJ databases">
        <title>Genomic analysis of the causative agents of coccidiosis in chickens.</title>
        <authorList>
            <person name="Reid A.J."/>
            <person name="Blake D."/>
            <person name="Billington K."/>
            <person name="Browne H."/>
            <person name="Dunn M."/>
            <person name="Hung S."/>
            <person name="Kawahara F."/>
            <person name="Miranda-Saavedra D."/>
            <person name="Mourier T."/>
            <person name="Nagra H."/>
            <person name="Otto T.D."/>
            <person name="Rawlings N."/>
            <person name="Sanchez A."/>
            <person name="Sanders M."/>
            <person name="Subramaniam C."/>
            <person name="Tay Y."/>
            <person name="Dear P."/>
            <person name="Doerig C."/>
            <person name="Gruber A."/>
            <person name="Parkinson J."/>
            <person name="Shirley M."/>
            <person name="Wan K.L."/>
            <person name="Berriman M."/>
            <person name="Tomley F."/>
            <person name="Pain A."/>
        </authorList>
    </citation>
    <scope>NUCLEOTIDE SEQUENCE [LARGE SCALE GENOMIC DNA]</scope>
    <source>
        <strain evidence="2">Houghton</strain>
    </source>
</reference>
<gene>
    <name evidence="2" type="ORF">EMH_0033970</name>
</gene>
<dbReference type="EMBL" id="HG680058">
    <property type="protein sequence ID" value="CDJ27684.1"/>
    <property type="molecule type" value="Genomic_DNA"/>
</dbReference>
<sequence length="510" mass="52640">MSGPPPSSPAPASDSGKITKGPPLMKGLVPGGPPKKLSFLRAPKLPPKPLSAKDPKPKGPLAAAASKDAAPAATAQSTPDASVVSGEDSPQSPLSRSPSQSPQGAREYSETPSRTLSRNSVAGAGAPGYRGPGSSMDLSLTGTEGLSVQQDVHESDEGPQSKPLEQQTEEPAGAPSTPPLRKSTAVGLNLQSSGPSSSEAAPALGAPSAGEGAPKERLLSEGGPSSERPSGSSSAFASESRANAGDKDFLRASMAAPGQRGAPQEPQRQQLKGSPNAPSSLPGLQQTATDSNDNRSPDPYSPLIRQAFGRRWTTPGASIEVLGAVGGPHSHYTVTAGPLNCTWCTCSGGLAPGGTCCCSMASPIPHMCAVGTHAAGALCACCSPSYMQASAGFLAQQHHHLLQQHNHLLQQQQQLLRQPLHGVPSGLTVAHHPGSPLHMPGPAPQPQQQEQQQQEQQQQQQQSTTAMNLHFDLIPADAAERAGENDESDESDSGKKHPRGVYIQLLHQQR</sequence>
<accession>U6JQF6</accession>
<feature type="compositionally biased region" description="Low complexity" evidence="1">
    <location>
        <begin position="220"/>
        <end position="242"/>
    </location>
</feature>
<protein>
    <submittedName>
        <fullName evidence="2">Uncharacterized protein</fullName>
    </submittedName>
</protein>
<feature type="compositionally biased region" description="Polar residues" evidence="1">
    <location>
        <begin position="266"/>
        <end position="291"/>
    </location>
</feature>
<reference evidence="2" key="2">
    <citation type="submission" date="2013-10" db="EMBL/GenBank/DDBJ databases">
        <authorList>
            <person name="Aslett M."/>
        </authorList>
    </citation>
    <scope>NUCLEOTIDE SEQUENCE [LARGE SCALE GENOMIC DNA]</scope>
    <source>
        <strain evidence="2">Houghton</strain>
    </source>
</reference>
<feature type="region of interest" description="Disordered" evidence="1">
    <location>
        <begin position="256"/>
        <end position="302"/>
    </location>
</feature>
<organism evidence="2 3">
    <name type="scientific">Eimeria mitis</name>
    <dbReference type="NCBI Taxonomy" id="44415"/>
    <lineage>
        <taxon>Eukaryota</taxon>
        <taxon>Sar</taxon>
        <taxon>Alveolata</taxon>
        <taxon>Apicomplexa</taxon>
        <taxon>Conoidasida</taxon>
        <taxon>Coccidia</taxon>
        <taxon>Eucoccidiorida</taxon>
        <taxon>Eimeriorina</taxon>
        <taxon>Eimeriidae</taxon>
        <taxon>Eimeria</taxon>
    </lineage>
</organism>
<name>U6JQF6_9EIME</name>
<feature type="compositionally biased region" description="Low complexity" evidence="1">
    <location>
        <begin position="192"/>
        <end position="212"/>
    </location>
</feature>
<dbReference type="RefSeq" id="XP_013350262.1">
    <property type="nucleotide sequence ID" value="XM_013494808.1"/>
</dbReference>
<feature type="region of interest" description="Disordered" evidence="1">
    <location>
        <begin position="1"/>
        <end position="243"/>
    </location>
</feature>
<feature type="compositionally biased region" description="Polar residues" evidence="1">
    <location>
        <begin position="136"/>
        <end position="150"/>
    </location>
</feature>
<feature type="compositionally biased region" description="Low complexity" evidence="1">
    <location>
        <begin position="89"/>
        <end position="103"/>
    </location>
</feature>
<keyword evidence="3" id="KW-1185">Reference proteome</keyword>
<feature type="compositionally biased region" description="Low complexity" evidence="1">
    <location>
        <begin position="62"/>
        <end position="81"/>
    </location>
</feature>
<feature type="region of interest" description="Disordered" evidence="1">
    <location>
        <begin position="423"/>
        <end position="510"/>
    </location>
</feature>
<evidence type="ECO:0000256" key="1">
    <source>
        <dbReference type="SAM" id="MobiDB-lite"/>
    </source>
</evidence>
<feature type="compositionally biased region" description="Polar residues" evidence="1">
    <location>
        <begin position="110"/>
        <end position="120"/>
    </location>
</feature>
<dbReference type="Proteomes" id="UP000030744">
    <property type="component" value="Unassembled WGS sequence"/>
</dbReference>
<dbReference type="VEuPathDB" id="ToxoDB:EMH_0033970"/>
<proteinExistence type="predicted"/>
<evidence type="ECO:0000313" key="2">
    <source>
        <dbReference type="EMBL" id="CDJ27684.1"/>
    </source>
</evidence>
<evidence type="ECO:0000313" key="3">
    <source>
        <dbReference type="Proteomes" id="UP000030744"/>
    </source>
</evidence>